<keyword evidence="4" id="KW-1185">Reference proteome</keyword>
<reference evidence="2 4" key="2">
    <citation type="submission" date="2018-08" db="EMBL/GenBank/DDBJ databases">
        <title>Genomic Encyclopedia of Archaeal and Bacterial Type Strains, Phase II (KMG-II): from individual species to whole genera.</title>
        <authorList>
            <person name="Goeker M."/>
        </authorList>
    </citation>
    <scope>NUCLEOTIDE SEQUENCE [LARGE SCALE GENOMIC DNA]</scope>
    <source>
        <strain evidence="2 4">DSM 2261</strain>
    </source>
</reference>
<name>A0AAC8Q060_9BACT</name>
<dbReference type="KEGG" id="age:AA314_00043"/>
<dbReference type="Proteomes" id="UP000035579">
    <property type="component" value="Chromosome"/>
</dbReference>
<dbReference type="InterPro" id="IPR029074">
    <property type="entry name" value="Imm49"/>
</dbReference>
<reference evidence="1 3" key="1">
    <citation type="submission" date="2015-05" db="EMBL/GenBank/DDBJ databases">
        <title>Genome assembly of Archangium gephyra DSM 2261.</title>
        <authorList>
            <person name="Sharma G."/>
            <person name="Subramanian S."/>
        </authorList>
    </citation>
    <scope>NUCLEOTIDE SEQUENCE [LARGE SCALE GENOMIC DNA]</scope>
    <source>
        <strain evidence="1 3">DSM 2261</strain>
    </source>
</reference>
<organism evidence="1 3">
    <name type="scientific">Archangium gephyra</name>
    <dbReference type="NCBI Taxonomy" id="48"/>
    <lineage>
        <taxon>Bacteria</taxon>
        <taxon>Pseudomonadati</taxon>
        <taxon>Myxococcota</taxon>
        <taxon>Myxococcia</taxon>
        <taxon>Myxococcales</taxon>
        <taxon>Cystobacterineae</taxon>
        <taxon>Archangiaceae</taxon>
        <taxon>Archangium</taxon>
    </lineage>
</organism>
<dbReference type="Pfam" id="PF15575">
    <property type="entry name" value="Imm49"/>
    <property type="match status" value="1"/>
</dbReference>
<proteinExistence type="predicted"/>
<dbReference type="EMBL" id="QUMU01000021">
    <property type="protein sequence ID" value="REG20483.1"/>
    <property type="molecule type" value="Genomic_DNA"/>
</dbReference>
<dbReference type="EMBL" id="CP011509">
    <property type="protein sequence ID" value="AKI98416.1"/>
    <property type="molecule type" value="Genomic_DNA"/>
</dbReference>
<dbReference type="AlphaFoldDB" id="A0AAC8Q060"/>
<evidence type="ECO:0000313" key="2">
    <source>
        <dbReference type="EMBL" id="REG20483.1"/>
    </source>
</evidence>
<protein>
    <submittedName>
        <fullName evidence="2">Immunity protein 49 of polymorphic toxin system</fullName>
    </submittedName>
</protein>
<evidence type="ECO:0000313" key="3">
    <source>
        <dbReference type="Proteomes" id="UP000035579"/>
    </source>
</evidence>
<evidence type="ECO:0000313" key="1">
    <source>
        <dbReference type="EMBL" id="AKI98416.1"/>
    </source>
</evidence>
<sequence>MANQELLNDSLLSINTTIRTFLKEDITRPYSACKKLGGSIWCLVNMYRGRAIIRFLLEADVDGFFEDLHREALTYHTLLKAYHQGFDVESELVNAETEGPLLCAMAAGNFDLAREIDALMPRQQDDPEGQEFFTYTNMLRALAAGTEQAISTAFQEFQRTCSGKFRFDEKIAILEGLAQRDAEAFNESLSKYLESFEQLSPEEQEEMDPGAEDIDILALALVQVARRRSVPLTLEHRMLPPELLEPRVRMPKDGYPAWP</sequence>
<dbReference type="Proteomes" id="UP000256345">
    <property type="component" value="Unassembled WGS sequence"/>
</dbReference>
<evidence type="ECO:0000313" key="4">
    <source>
        <dbReference type="Proteomes" id="UP000256345"/>
    </source>
</evidence>
<accession>A0AAC8Q060</accession>
<gene>
    <name evidence="1" type="ORF">AA314_00043</name>
    <name evidence="2" type="ORF">ATI61_12148</name>
</gene>
<dbReference type="RefSeq" id="WP_047853798.1">
    <property type="nucleotide sequence ID" value="NZ_CP011509.1"/>
</dbReference>